<dbReference type="Gene3D" id="3.30.420.40">
    <property type="match status" value="2"/>
</dbReference>
<dbReference type="Proteomes" id="UP000582487">
    <property type="component" value="Unassembled WGS sequence"/>
</dbReference>
<evidence type="ECO:0000256" key="1">
    <source>
        <dbReference type="ARBA" id="ARBA00006479"/>
    </source>
</evidence>
<dbReference type="PROSITE" id="PS01125">
    <property type="entry name" value="ROK"/>
    <property type="match status" value="1"/>
</dbReference>
<dbReference type="InterPro" id="IPR043129">
    <property type="entry name" value="ATPase_NBD"/>
</dbReference>
<comment type="similarity">
    <text evidence="1">Belongs to the ROK (NagC/XylR) family.</text>
</comment>
<dbReference type="PANTHER" id="PTHR18964:SF169">
    <property type="entry name" value="N-ACETYLMANNOSAMINE KINASE"/>
    <property type="match status" value="1"/>
</dbReference>
<sequence>MTEKVAVIDLGGTKIAGALADPDGRLHDQQRVYTPSQEGPEAVVAAVAGLVQDLQAVGTAGGANIVGVGIGSAGVVDAAGRNIIAATDAIKDWAGTPLAERVEAATGLPVTLENDVNAHLRGEAWKGAGVGKMNLAMMALGTGIGGAVMMNGEIMVGPRGTIGDFGHLPTFLATKRACTCRRQVPHLEAVASGPGLVAWYHEKGGDNAVTGAKALEKMAESGDPLALETYREAGRETGRALGTIVNIFDPELVIVGGGLGNSGELWWGALREAYREQLVDALREVPVVKAQLGNQAALVGAAKKIWDYLGNLKQG</sequence>
<evidence type="ECO:0000313" key="5">
    <source>
        <dbReference type="Proteomes" id="UP001209486"/>
    </source>
</evidence>
<dbReference type="SUPFAM" id="SSF53067">
    <property type="entry name" value="Actin-like ATPase domain"/>
    <property type="match status" value="1"/>
</dbReference>
<gene>
    <name evidence="2" type="ORF">FYZ43_10750</name>
    <name evidence="3" type="ORF">HHJ74_10900</name>
</gene>
<proteinExistence type="inferred from homology"/>
<evidence type="ECO:0000313" key="2">
    <source>
        <dbReference type="EMBL" id="MCU9969845.1"/>
    </source>
</evidence>
<dbReference type="RefSeq" id="WP_004016956.1">
    <property type="nucleotide sequence ID" value="NZ_CAMPNB010000033.1"/>
</dbReference>
<dbReference type="AlphaFoldDB" id="A0A378PD66"/>
<accession>A0A378PD66</accession>
<evidence type="ECO:0000313" key="3">
    <source>
        <dbReference type="EMBL" id="NMW94175.1"/>
    </source>
</evidence>
<dbReference type="InterPro" id="IPR000600">
    <property type="entry name" value="ROK"/>
</dbReference>
<name>A0A378PD66_9ACTO</name>
<dbReference type="EMBL" id="JABCUV010000020">
    <property type="protein sequence ID" value="NMW94175.1"/>
    <property type="molecule type" value="Genomic_DNA"/>
</dbReference>
<dbReference type="PANTHER" id="PTHR18964">
    <property type="entry name" value="ROK (REPRESSOR, ORF, KINASE) FAMILY"/>
    <property type="match status" value="1"/>
</dbReference>
<organism evidence="3 4">
    <name type="scientific">Mobiluncus mulieris</name>
    <dbReference type="NCBI Taxonomy" id="2052"/>
    <lineage>
        <taxon>Bacteria</taxon>
        <taxon>Bacillati</taxon>
        <taxon>Actinomycetota</taxon>
        <taxon>Actinomycetes</taxon>
        <taxon>Actinomycetales</taxon>
        <taxon>Actinomycetaceae</taxon>
        <taxon>Mobiluncus</taxon>
    </lineage>
</organism>
<protein>
    <submittedName>
        <fullName evidence="3">ROK family protein</fullName>
    </submittedName>
</protein>
<reference evidence="3 4" key="2">
    <citation type="submission" date="2020-04" db="EMBL/GenBank/DDBJ databases">
        <title>Antimicrobial susceptibility and clonality of vaginal-derived multi-drug resistant Mobiluncus isolates in China.</title>
        <authorList>
            <person name="Zhang X."/>
        </authorList>
    </citation>
    <scope>NUCLEOTIDE SEQUENCE [LARGE SCALE GENOMIC DNA]</scope>
    <source>
        <strain evidence="3 4">7</strain>
    </source>
</reference>
<dbReference type="Proteomes" id="UP001209486">
    <property type="component" value="Unassembled WGS sequence"/>
</dbReference>
<dbReference type="InterPro" id="IPR049874">
    <property type="entry name" value="ROK_cs"/>
</dbReference>
<reference evidence="2 5" key="1">
    <citation type="submission" date="2019-08" db="EMBL/GenBank/DDBJ databases">
        <title>Comparison of rpoB and gyrB Sequences from Mobiluncus Species and Development of a Multiplex PCR Method for Clinical Detection of Mobiluncus curtisii and Mobiluncus mulieris.</title>
        <authorList>
            <person name="Yang L."/>
            <person name="Shen Y."/>
            <person name="Xu G."/>
            <person name="Shu L.-B."/>
            <person name="Hu J."/>
            <person name="Zhang R."/>
            <person name="Wang Y."/>
            <person name="Zhou H.-W."/>
            <person name="Zhang X."/>
        </authorList>
    </citation>
    <scope>NUCLEOTIDE SEQUENCE [LARGE SCALE GENOMIC DNA]</scope>
    <source>
        <strain evidence="2 5">M26</strain>
    </source>
</reference>
<dbReference type="Pfam" id="PF00480">
    <property type="entry name" value="ROK"/>
    <property type="match status" value="1"/>
</dbReference>
<comment type="caution">
    <text evidence="3">The sequence shown here is derived from an EMBL/GenBank/DDBJ whole genome shotgun (WGS) entry which is preliminary data.</text>
</comment>
<evidence type="ECO:0000313" key="4">
    <source>
        <dbReference type="Proteomes" id="UP000582487"/>
    </source>
</evidence>
<dbReference type="EMBL" id="VSZY01000028">
    <property type="protein sequence ID" value="MCU9969845.1"/>
    <property type="molecule type" value="Genomic_DNA"/>
</dbReference>